<evidence type="ECO:0000256" key="4">
    <source>
        <dbReference type="SAM" id="MobiDB-lite"/>
    </source>
</evidence>
<dbReference type="PROSITE" id="PS50088">
    <property type="entry name" value="ANK_REPEAT"/>
    <property type="match status" value="3"/>
</dbReference>
<name>A0A2S4KZ99_9HYPO</name>
<feature type="repeat" description="ANK" evidence="3">
    <location>
        <begin position="170"/>
        <end position="202"/>
    </location>
</feature>
<proteinExistence type="predicted"/>
<dbReference type="SUPFAM" id="SSF48403">
    <property type="entry name" value="Ankyrin repeat"/>
    <property type="match status" value="1"/>
</dbReference>
<dbReference type="EMBL" id="PKSG01000434">
    <property type="protein sequence ID" value="POR35520.1"/>
    <property type="molecule type" value="Genomic_DNA"/>
</dbReference>
<comment type="caution">
    <text evidence="5">The sequence shown here is derived from an EMBL/GenBank/DDBJ whole genome shotgun (WGS) entry which is preliminary data.</text>
</comment>
<dbReference type="Pfam" id="PF00023">
    <property type="entry name" value="Ank"/>
    <property type="match status" value="3"/>
</dbReference>
<dbReference type="OrthoDB" id="426293at2759"/>
<feature type="compositionally biased region" description="Acidic residues" evidence="4">
    <location>
        <begin position="75"/>
        <end position="87"/>
    </location>
</feature>
<dbReference type="STRING" id="94208.A0A2S4KZ99"/>
<dbReference type="InterPro" id="IPR036770">
    <property type="entry name" value="Ankyrin_rpt-contain_sf"/>
</dbReference>
<evidence type="ECO:0000256" key="2">
    <source>
        <dbReference type="ARBA" id="ARBA00023043"/>
    </source>
</evidence>
<dbReference type="PROSITE" id="PS50297">
    <property type="entry name" value="ANK_REP_REGION"/>
    <property type="match status" value="1"/>
</dbReference>
<reference evidence="5 6" key="1">
    <citation type="submission" date="2018-01" db="EMBL/GenBank/DDBJ databases">
        <title>Harnessing the power of phylogenomics to disentangle the directionality and signatures of interkingdom host jumping in the parasitic fungal genus Tolypocladium.</title>
        <authorList>
            <person name="Quandt C.A."/>
            <person name="Patterson W."/>
            <person name="Spatafora J.W."/>
        </authorList>
    </citation>
    <scope>NUCLEOTIDE SEQUENCE [LARGE SCALE GENOMIC DNA]</scope>
    <source>
        <strain evidence="5 6">NRBC 100945</strain>
    </source>
</reference>
<keyword evidence="2 3" id="KW-0040">ANK repeat</keyword>
<feature type="region of interest" description="Disordered" evidence="4">
    <location>
        <begin position="27"/>
        <end position="89"/>
    </location>
</feature>
<accession>A0A2S4KZ99</accession>
<feature type="repeat" description="ANK" evidence="3">
    <location>
        <begin position="295"/>
        <end position="328"/>
    </location>
</feature>
<dbReference type="InterPro" id="IPR050745">
    <property type="entry name" value="Multifunctional_regulatory"/>
</dbReference>
<feature type="repeat" description="ANK" evidence="3">
    <location>
        <begin position="645"/>
        <end position="681"/>
    </location>
</feature>
<dbReference type="Gene3D" id="1.25.40.20">
    <property type="entry name" value="Ankyrin repeat-containing domain"/>
    <property type="match status" value="3"/>
</dbReference>
<keyword evidence="6" id="KW-1185">Reference proteome</keyword>
<dbReference type="Proteomes" id="UP000237481">
    <property type="component" value="Unassembled WGS sequence"/>
</dbReference>
<evidence type="ECO:0000256" key="1">
    <source>
        <dbReference type="ARBA" id="ARBA00022737"/>
    </source>
</evidence>
<evidence type="ECO:0000313" key="5">
    <source>
        <dbReference type="EMBL" id="POR35520.1"/>
    </source>
</evidence>
<dbReference type="AlphaFoldDB" id="A0A2S4KZ99"/>
<keyword evidence="1" id="KW-0677">Repeat</keyword>
<evidence type="ECO:0000256" key="3">
    <source>
        <dbReference type="PROSITE-ProRule" id="PRU00023"/>
    </source>
</evidence>
<dbReference type="SMART" id="SM00248">
    <property type="entry name" value="ANK"/>
    <property type="match status" value="7"/>
</dbReference>
<evidence type="ECO:0000313" key="6">
    <source>
        <dbReference type="Proteomes" id="UP000237481"/>
    </source>
</evidence>
<dbReference type="PANTHER" id="PTHR24189:SF50">
    <property type="entry name" value="ANKYRIN REPEAT AND SOCS BOX PROTEIN 2"/>
    <property type="match status" value="1"/>
</dbReference>
<feature type="compositionally biased region" description="Acidic residues" evidence="4">
    <location>
        <begin position="49"/>
        <end position="67"/>
    </location>
</feature>
<dbReference type="InterPro" id="IPR002110">
    <property type="entry name" value="Ankyrin_rpt"/>
</dbReference>
<protein>
    <submittedName>
        <fullName evidence="5">Serine/threonine-protein phosphatase 6 regulatory ankyrin repeat subunit C</fullName>
    </submittedName>
</protein>
<dbReference type="PANTHER" id="PTHR24189">
    <property type="entry name" value="MYOTROPHIN"/>
    <property type="match status" value="1"/>
</dbReference>
<sequence length="727" mass="80030">MEKNNYPLSRLPNELLSSIIDFMYLVPPPAAPEAPPFEDQTTLVHGVDDMDEFSDNEDSNSDDEDSNSDGGDSTSSDEDEEMSDSDEAERVRIELETLERESRHNLFNLANIRLFHVDATRMLYSHFGHRGLRYAAMRNDTELAQRCFAYSDSANLRLNSPQEGWTSLVAEGTVLHTAVEAGSVDLVKMLLDKGCNMEAKAEVVLNNDLGAHFNDWYPESELSALGLSLVLGHREVSRVLLDRGALINVGVNRFPRGHDEWIFNAVHAAAMSDDGGIMVTLLQQYGIGPDSPDGRDFTPLHWAICSPRGLGNVKILVDAGADVRTPNSPRAGLLEFMPRIRGKPDEVEAVFRMIFTAEAQANINRPDLSGITRFGHAAAELNVEIMRLYLQHGADPNLGSAAAAVPLAQCLSAHAKKNSAKFDIKVAEAALAAVKLILDAGLMEDPKRVFCGMLKANLGVAKEFLLELKGRFSLSHEDLEDLFVYIGSQVSWRVNTSFTFLLDHVAPTDPALLDRWSAFDRLLGTPSIRDPNILKLVGPNYDPNRPDHRHGSTGFVAVLQNDWFTHSRCHHVVEALLRQGANVNARNTHGAPCLHLYYFRHLHCYSESDKNSAGESVPEATQGFCALVRQLAEYGYDFNARDTAKGDTILHIFAGGPIADLRGECVEALVAHGADVTIRNNDGMTPLDKHQRTVPNIAMIQSPMRGSFERAIRAALPSAGGRRPSRA</sequence>
<organism evidence="5 6">
    <name type="scientific">Tolypocladium paradoxum</name>
    <dbReference type="NCBI Taxonomy" id="94208"/>
    <lineage>
        <taxon>Eukaryota</taxon>
        <taxon>Fungi</taxon>
        <taxon>Dikarya</taxon>
        <taxon>Ascomycota</taxon>
        <taxon>Pezizomycotina</taxon>
        <taxon>Sordariomycetes</taxon>
        <taxon>Hypocreomycetidae</taxon>
        <taxon>Hypocreales</taxon>
        <taxon>Ophiocordycipitaceae</taxon>
        <taxon>Tolypocladium</taxon>
    </lineage>
</organism>
<gene>
    <name evidence="5" type="ORF">TPAR_04282</name>
</gene>